<dbReference type="AlphaFoldDB" id="G4R9H6"/>
<organism evidence="1 2">
    <name type="scientific">Pelagibacterium halotolerans (strain DSM 22347 / JCM 15775 / CGMCC 1.7692 / B2)</name>
    <dbReference type="NCBI Taxonomy" id="1082931"/>
    <lineage>
        <taxon>Bacteria</taxon>
        <taxon>Pseudomonadati</taxon>
        <taxon>Pseudomonadota</taxon>
        <taxon>Alphaproteobacteria</taxon>
        <taxon>Hyphomicrobiales</taxon>
        <taxon>Devosiaceae</taxon>
        <taxon>Pelagibacterium</taxon>
    </lineage>
</organism>
<gene>
    <name evidence="1" type="ordered locus">KKY_352</name>
</gene>
<accession>G4R9H6</accession>
<dbReference type="HOGENOM" id="CLU_2808611_0_0_5"/>
<dbReference type="STRING" id="1082931.KKY_352"/>
<reference evidence="1 2" key="1">
    <citation type="journal article" date="2012" name="J. Bacteriol.">
        <title>Complete genome sequence of Pelagibacterium halotolerans B2T.</title>
        <authorList>
            <person name="Huo Y.Y."/>
            <person name="Cheng H."/>
            <person name="Han X.F."/>
            <person name="Jiang X.W."/>
            <person name="Sun C."/>
            <person name="Zhang X.Q."/>
            <person name="Zhu X.F."/>
            <person name="Liu Y.F."/>
            <person name="Li P.F."/>
            <person name="Ni P.X."/>
            <person name="Wu M."/>
        </authorList>
    </citation>
    <scope>NUCLEOTIDE SEQUENCE [LARGE SCALE GENOMIC DNA]</scope>
    <source>
        <strain evidence="2">DSM 22347 / JCM 15775 / CGMCC 1.7692 / B2</strain>
    </source>
</reference>
<keyword evidence="2" id="KW-1185">Reference proteome</keyword>
<dbReference type="EMBL" id="CP003075">
    <property type="protein sequence ID" value="AEQ50396.1"/>
    <property type="molecule type" value="Genomic_DNA"/>
</dbReference>
<dbReference type="KEGG" id="phl:KKY_352"/>
<sequence length="67" mass="7401">MGVEQVSHFSLPDIFRRSWSAGGAGAGPSQTTLPQIWWDLKASGGWQSKPNHHDGVTLHPFYDISRP</sequence>
<evidence type="ECO:0000313" key="1">
    <source>
        <dbReference type="EMBL" id="AEQ50396.1"/>
    </source>
</evidence>
<protein>
    <submittedName>
        <fullName evidence="1">Uncharacterized protein</fullName>
    </submittedName>
</protein>
<dbReference type="Proteomes" id="UP000008850">
    <property type="component" value="Chromosome"/>
</dbReference>
<name>G4R9H6_PELHB</name>
<proteinExistence type="predicted"/>
<evidence type="ECO:0000313" key="2">
    <source>
        <dbReference type="Proteomes" id="UP000008850"/>
    </source>
</evidence>